<gene>
    <name evidence="12" type="ORF">GCM10007362_02140</name>
</gene>
<keyword evidence="4" id="KW-0902">Two-component regulatory system</keyword>
<evidence type="ECO:0000259" key="11">
    <source>
        <dbReference type="PROSITE" id="PS50110"/>
    </source>
</evidence>
<evidence type="ECO:0000256" key="5">
    <source>
        <dbReference type="ARBA" id="ARBA00023015"/>
    </source>
</evidence>
<dbReference type="Gene3D" id="1.10.10.60">
    <property type="entry name" value="Homeodomain-like"/>
    <property type="match status" value="2"/>
</dbReference>
<dbReference type="RefSeq" id="WP_172237829.1">
    <property type="nucleotide sequence ID" value="NZ_BMDD01000001.1"/>
</dbReference>
<name>A0ABQ1ZLR6_9BACL</name>
<dbReference type="Proteomes" id="UP000605427">
    <property type="component" value="Unassembled WGS sequence"/>
</dbReference>
<evidence type="ECO:0000256" key="2">
    <source>
        <dbReference type="ARBA" id="ARBA00022490"/>
    </source>
</evidence>
<dbReference type="PROSITE" id="PS01124">
    <property type="entry name" value="HTH_ARAC_FAMILY_2"/>
    <property type="match status" value="1"/>
</dbReference>
<feature type="coiled-coil region" evidence="9">
    <location>
        <begin position="109"/>
        <end position="136"/>
    </location>
</feature>
<dbReference type="PRINTS" id="PR00032">
    <property type="entry name" value="HTHARAC"/>
</dbReference>
<dbReference type="PROSITE" id="PS50110">
    <property type="entry name" value="RESPONSE_REGULATORY"/>
    <property type="match status" value="1"/>
</dbReference>
<organism evidence="12 13">
    <name type="scientific">Saccharibacillus endophyticus</name>
    <dbReference type="NCBI Taxonomy" id="2060666"/>
    <lineage>
        <taxon>Bacteria</taxon>
        <taxon>Bacillati</taxon>
        <taxon>Bacillota</taxon>
        <taxon>Bacilli</taxon>
        <taxon>Bacillales</taxon>
        <taxon>Paenibacillaceae</taxon>
        <taxon>Saccharibacillus</taxon>
    </lineage>
</organism>
<dbReference type="InterPro" id="IPR020449">
    <property type="entry name" value="Tscrpt_reg_AraC-type_HTH"/>
</dbReference>
<sequence>MYTVMLVDDEPEIIQGLKLKVDWERIGLTVAAEASNGRQAIERLEQGSVDIVVTDMNMPLMNGVEFLEQCRSRFPEILIIVITGYEDFQYARAAIRSHARDYLLKPVARDELALSLEKVKKELDRKRSDRQQQGEQEWRLSRYYEEMKENFIVHLIKDRFTPDRQLAERSRLFHLDTWEDRRISFVTLGLGERGQSLLSLSLSREQDHSRPQRPADQLRLPFELLCREWGQRTEQAATVFRDAAYPELMHVMIDDQDESVRREASLQLGELIGLTEQLVGIRPLLGQGPSVQGMACWKDGYIGALLDWNLQEKQQLHGSLANQIPAGTAGTDYPQSMRDRTQEMNLCLAKGDSEAYDRLLQAELEQAFRISRPYFAKTIFRICIGLEHLAHEHRLASYEHDRLWIRPELVLGLRGTEEAFAFIREIASKLHRQLQTQSAETSDDGSRIRQAQHWIDENYMYDLSLTDIAERFNYHPSYFSELFKNRTGQTFIGYVTEARMKQAMHLLRHTELNLWDIAELTGFSNASYFSSKFKKLHGIAPSEYRQRQSEKNDSALPKK</sequence>
<evidence type="ECO:0000256" key="7">
    <source>
        <dbReference type="ARBA" id="ARBA00023163"/>
    </source>
</evidence>
<dbReference type="Gene3D" id="3.40.50.2300">
    <property type="match status" value="1"/>
</dbReference>
<evidence type="ECO:0000313" key="13">
    <source>
        <dbReference type="Proteomes" id="UP000605427"/>
    </source>
</evidence>
<dbReference type="InterPro" id="IPR011006">
    <property type="entry name" value="CheY-like_superfamily"/>
</dbReference>
<feature type="modified residue" description="4-aspartylphosphate" evidence="8">
    <location>
        <position position="55"/>
    </location>
</feature>
<comment type="subcellular location">
    <subcellularLocation>
        <location evidence="1">Cytoplasm</location>
    </subcellularLocation>
</comment>
<dbReference type="SMART" id="SM00448">
    <property type="entry name" value="REC"/>
    <property type="match status" value="1"/>
</dbReference>
<keyword evidence="5" id="KW-0805">Transcription regulation</keyword>
<keyword evidence="3 8" id="KW-0597">Phosphoprotein</keyword>
<feature type="domain" description="Response regulatory" evidence="11">
    <location>
        <begin position="3"/>
        <end position="120"/>
    </location>
</feature>
<evidence type="ECO:0000256" key="3">
    <source>
        <dbReference type="ARBA" id="ARBA00022553"/>
    </source>
</evidence>
<comment type="caution">
    <text evidence="12">The sequence shown here is derived from an EMBL/GenBank/DDBJ whole genome shotgun (WGS) entry which is preliminary data.</text>
</comment>
<keyword evidence="9" id="KW-0175">Coiled coil</keyword>
<dbReference type="InterPro" id="IPR051552">
    <property type="entry name" value="HptR"/>
</dbReference>
<dbReference type="Pfam" id="PF00072">
    <property type="entry name" value="Response_reg"/>
    <property type="match status" value="1"/>
</dbReference>
<keyword evidence="6" id="KW-0238">DNA-binding</keyword>
<dbReference type="SMART" id="SM00342">
    <property type="entry name" value="HTH_ARAC"/>
    <property type="match status" value="1"/>
</dbReference>
<evidence type="ECO:0000256" key="4">
    <source>
        <dbReference type="ARBA" id="ARBA00023012"/>
    </source>
</evidence>
<protein>
    <recommendedName>
        <fullName evidence="14">DNA-binding response regulator</fullName>
    </recommendedName>
</protein>
<dbReference type="InterPro" id="IPR009057">
    <property type="entry name" value="Homeodomain-like_sf"/>
</dbReference>
<dbReference type="SUPFAM" id="SSF46689">
    <property type="entry name" value="Homeodomain-like"/>
    <property type="match status" value="2"/>
</dbReference>
<evidence type="ECO:0000256" key="1">
    <source>
        <dbReference type="ARBA" id="ARBA00004496"/>
    </source>
</evidence>
<reference evidence="13" key="1">
    <citation type="journal article" date="2019" name="Int. J. Syst. Evol. Microbiol.">
        <title>The Global Catalogue of Microorganisms (GCM) 10K type strain sequencing project: providing services to taxonomists for standard genome sequencing and annotation.</title>
        <authorList>
            <consortium name="The Broad Institute Genomics Platform"/>
            <consortium name="The Broad Institute Genome Sequencing Center for Infectious Disease"/>
            <person name="Wu L."/>
            <person name="Ma J."/>
        </authorList>
    </citation>
    <scope>NUCLEOTIDE SEQUENCE [LARGE SCALE GENOMIC DNA]</scope>
    <source>
        <strain evidence="13">CCM 8702</strain>
    </source>
</reference>
<evidence type="ECO:0000313" key="12">
    <source>
        <dbReference type="EMBL" id="GGH68288.1"/>
    </source>
</evidence>
<keyword evidence="13" id="KW-1185">Reference proteome</keyword>
<feature type="domain" description="HTH araC/xylS-type" evidence="10">
    <location>
        <begin position="449"/>
        <end position="547"/>
    </location>
</feature>
<evidence type="ECO:0008006" key="14">
    <source>
        <dbReference type="Google" id="ProtNLM"/>
    </source>
</evidence>
<dbReference type="InterPro" id="IPR001789">
    <property type="entry name" value="Sig_transdc_resp-reg_receiver"/>
</dbReference>
<dbReference type="PANTHER" id="PTHR42713">
    <property type="entry name" value="HISTIDINE KINASE-RELATED"/>
    <property type="match status" value="1"/>
</dbReference>
<proteinExistence type="predicted"/>
<evidence type="ECO:0000256" key="6">
    <source>
        <dbReference type="ARBA" id="ARBA00023125"/>
    </source>
</evidence>
<dbReference type="EMBL" id="BMDD01000001">
    <property type="protein sequence ID" value="GGH68288.1"/>
    <property type="molecule type" value="Genomic_DNA"/>
</dbReference>
<dbReference type="PANTHER" id="PTHR42713:SF3">
    <property type="entry name" value="TRANSCRIPTIONAL REGULATORY PROTEIN HPTR"/>
    <property type="match status" value="1"/>
</dbReference>
<evidence type="ECO:0000256" key="8">
    <source>
        <dbReference type="PROSITE-ProRule" id="PRU00169"/>
    </source>
</evidence>
<evidence type="ECO:0000259" key="10">
    <source>
        <dbReference type="PROSITE" id="PS01124"/>
    </source>
</evidence>
<keyword evidence="7" id="KW-0804">Transcription</keyword>
<dbReference type="CDD" id="cd17536">
    <property type="entry name" value="REC_YesN-like"/>
    <property type="match status" value="1"/>
</dbReference>
<dbReference type="SUPFAM" id="SSF52172">
    <property type="entry name" value="CheY-like"/>
    <property type="match status" value="1"/>
</dbReference>
<dbReference type="Pfam" id="PF12833">
    <property type="entry name" value="HTH_18"/>
    <property type="match status" value="1"/>
</dbReference>
<dbReference type="InterPro" id="IPR018060">
    <property type="entry name" value="HTH_AraC"/>
</dbReference>
<dbReference type="InterPro" id="IPR018062">
    <property type="entry name" value="HTH_AraC-typ_CS"/>
</dbReference>
<dbReference type="PROSITE" id="PS00041">
    <property type="entry name" value="HTH_ARAC_FAMILY_1"/>
    <property type="match status" value="1"/>
</dbReference>
<keyword evidence="2" id="KW-0963">Cytoplasm</keyword>
<accession>A0ABQ1ZLR6</accession>
<evidence type="ECO:0000256" key="9">
    <source>
        <dbReference type="SAM" id="Coils"/>
    </source>
</evidence>